<dbReference type="InterPro" id="IPR024399">
    <property type="entry name" value="DUF2628"/>
</dbReference>
<keyword evidence="1" id="KW-0812">Transmembrane</keyword>
<keyword evidence="1" id="KW-1133">Transmembrane helix</keyword>
<feature type="transmembrane region" description="Helical" evidence="1">
    <location>
        <begin position="48"/>
        <end position="66"/>
    </location>
</feature>
<sequence length="136" mass="15369">MLEAEQEKSQANHNAAVSETWQAKFDLFDQAGGTSPRYINQLEWRERVALTYNAPALFLGILYFLWKGMWRKGLGLLGFCLAVGVVIEGVLILAGFDPLRGLKAIAAGSQMLFCMRANACYYRMKRLGDQSWNPFR</sequence>
<evidence type="ECO:0000256" key="1">
    <source>
        <dbReference type="SAM" id="Phobius"/>
    </source>
</evidence>
<feature type="transmembrane region" description="Helical" evidence="1">
    <location>
        <begin position="73"/>
        <end position="96"/>
    </location>
</feature>
<proteinExistence type="predicted"/>
<organism evidence="2 3">
    <name type="scientific">Laribacter hongkongensis</name>
    <dbReference type="NCBI Taxonomy" id="168471"/>
    <lineage>
        <taxon>Bacteria</taxon>
        <taxon>Pseudomonadati</taxon>
        <taxon>Pseudomonadota</taxon>
        <taxon>Betaproteobacteria</taxon>
        <taxon>Neisseriales</taxon>
        <taxon>Aquaspirillaceae</taxon>
        <taxon>Laribacter</taxon>
    </lineage>
</organism>
<dbReference type="AlphaFoldDB" id="A0A248LK20"/>
<evidence type="ECO:0000313" key="2">
    <source>
        <dbReference type="EMBL" id="ASJ24523.1"/>
    </source>
</evidence>
<dbReference type="OrthoDB" id="6945649at2"/>
<protein>
    <submittedName>
        <fullName evidence="2">Uncharacterized protein</fullName>
    </submittedName>
</protein>
<keyword evidence="1" id="KW-0472">Membrane</keyword>
<dbReference type="EMBL" id="CP022115">
    <property type="protein sequence ID" value="ASJ24523.1"/>
    <property type="molecule type" value="Genomic_DNA"/>
</dbReference>
<reference evidence="3" key="1">
    <citation type="submission" date="2017-06" db="EMBL/GenBank/DDBJ databases">
        <title>Whole genome sequence of Laribacter hongkongensis LHGZ1.</title>
        <authorList>
            <person name="Chen D."/>
            <person name="Wu H."/>
            <person name="Chen J."/>
        </authorList>
    </citation>
    <scope>NUCLEOTIDE SEQUENCE [LARGE SCALE GENOMIC DNA]</scope>
    <source>
        <strain evidence="3">LHGZ1</strain>
    </source>
</reference>
<gene>
    <name evidence="2" type="ORF">LHGZ1_1692</name>
</gene>
<dbReference type="Pfam" id="PF10947">
    <property type="entry name" value="DUF2628"/>
    <property type="match status" value="1"/>
</dbReference>
<name>A0A248LK20_9NEIS</name>
<evidence type="ECO:0000313" key="3">
    <source>
        <dbReference type="Proteomes" id="UP000197424"/>
    </source>
</evidence>
<accession>A0A248LK20</accession>
<dbReference type="Proteomes" id="UP000197424">
    <property type="component" value="Chromosome"/>
</dbReference>